<dbReference type="InterPro" id="IPR011033">
    <property type="entry name" value="PRC_barrel-like_sf"/>
</dbReference>
<dbReference type="Gene3D" id="2.30.30.240">
    <property type="entry name" value="PRC-barrel domain"/>
    <property type="match status" value="2"/>
</dbReference>
<name>A0A926HPD3_9FIRM</name>
<dbReference type="AlphaFoldDB" id="A0A926HPD3"/>
<gene>
    <name evidence="2" type="ORF">H8696_04435</name>
</gene>
<organism evidence="2 3">
    <name type="scientific">Gehongia tenuis</name>
    <dbReference type="NCBI Taxonomy" id="2763655"/>
    <lineage>
        <taxon>Bacteria</taxon>
        <taxon>Bacillati</taxon>
        <taxon>Bacillota</taxon>
        <taxon>Clostridia</taxon>
        <taxon>Christensenellales</taxon>
        <taxon>Christensenellaceae</taxon>
        <taxon>Gehongia</taxon>
    </lineage>
</organism>
<protein>
    <submittedName>
        <fullName evidence="2">PRC-barrel domain-containing protein</fullName>
    </submittedName>
</protein>
<accession>A0A926HPD3</accession>
<dbReference type="SUPFAM" id="SSF50346">
    <property type="entry name" value="PRC-barrel domain"/>
    <property type="match status" value="2"/>
</dbReference>
<dbReference type="Proteomes" id="UP000623172">
    <property type="component" value="Unassembled WGS sequence"/>
</dbReference>
<dbReference type="EMBL" id="JACRSR010000001">
    <property type="protein sequence ID" value="MBC8531093.1"/>
    <property type="molecule type" value="Genomic_DNA"/>
</dbReference>
<sequence length="158" mass="17660">MKSRNELVGLPVVYEASGTVAGTVKDVVCQPGERKVSGLVVEKKGLMKKTTYVPWSKVNLMGSNCVMVDPDGLMKMPKDAWVFEGPFQQTPKVYDTEGKELGHVTDIAMDEQTGHTVRLTVSRSILDDYREGRPQYEQFVFQGESGNVIVPQIHQERE</sequence>
<evidence type="ECO:0000313" key="2">
    <source>
        <dbReference type="EMBL" id="MBC8531093.1"/>
    </source>
</evidence>
<keyword evidence="3" id="KW-1185">Reference proteome</keyword>
<dbReference type="InterPro" id="IPR027275">
    <property type="entry name" value="PRC-brl_dom"/>
</dbReference>
<comment type="caution">
    <text evidence="2">The sequence shown here is derived from an EMBL/GenBank/DDBJ whole genome shotgun (WGS) entry which is preliminary data.</text>
</comment>
<dbReference type="RefSeq" id="WP_249315154.1">
    <property type="nucleotide sequence ID" value="NZ_JACRSR010000001.1"/>
</dbReference>
<evidence type="ECO:0000313" key="3">
    <source>
        <dbReference type="Proteomes" id="UP000623172"/>
    </source>
</evidence>
<feature type="domain" description="PRC-barrel" evidence="1">
    <location>
        <begin position="3"/>
        <end position="69"/>
    </location>
</feature>
<evidence type="ECO:0000259" key="1">
    <source>
        <dbReference type="Pfam" id="PF05239"/>
    </source>
</evidence>
<reference evidence="2" key="1">
    <citation type="submission" date="2020-08" db="EMBL/GenBank/DDBJ databases">
        <title>Genome public.</title>
        <authorList>
            <person name="Liu C."/>
            <person name="Sun Q."/>
        </authorList>
    </citation>
    <scope>NUCLEOTIDE SEQUENCE</scope>
    <source>
        <strain evidence="2">NSJ-53</strain>
    </source>
</reference>
<dbReference type="Pfam" id="PF05239">
    <property type="entry name" value="PRC"/>
    <property type="match status" value="2"/>
</dbReference>
<feature type="domain" description="PRC-barrel" evidence="1">
    <location>
        <begin position="92"/>
        <end position="123"/>
    </location>
</feature>
<proteinExistence type="predicted"/>